<gene>
    <name evidence="3" type="ORF">LCGC14_0549140</name>
</gene>
<dbReference type="Pfam" id="PF18909">
    <property type="entry name" value="dGTP_diPhyd_N"/>
    <property type="match status" value="1"/>
</dbReference>
<reference evidence="3" key="1">
    <citation type="journal article" date="2015" name="Nature">
        <title>Complex archaea that bridge the gap between prokaryotes and eukaryotes.</title>
        <authorList>
            <person name="Spang A."/>
            <person name="Saw J.H."/>
            <person name="Jorgensen S.L."/>
            <person name="Zaremba-Niedzwiedzka K."/>
            <person name="Martijn J."/>
            <person name="Lind A.E."/>
            <person name="van Eijk R."/>
            <person name="Schleper C."/>
            <person name="Guy L."/>
            <person name="Ettema T.J."/>
        </authorList>
    </citation>
    <scope>NUCLEOTIDE SEQUENCE</scope>
</reference>
<evidence type="ECO:0000259" key="2">
    <source>
        <dbReference type="Pfam" id="PF18909"/>
    </source>
</evidence>
<protein>
    <recommendedName>
        <fullName evidence="2">dATP/dGTP diphosphohydrolase N-terminal domain-containing protein</fullName>
    </recommendedName>
</protein>
<accession>A0A0F9UBU7</accession>
<feature type="compositionally biased region" description="Basic and acidic residues" evidence="1">
    <location>
        <begin position="21"/>
        <end position="46"/>
    </location>
</feature>
<feature type="domain" description="dATP/dGTP diphosphohydrolase N-terminal" evidence="2">
    <location>
        <begin position="37"/>
        <end position="119"/>
    </location>
</feature>
<dbReference type="EMBL" id="LAZR01000749">
    <property type="protein sequence ID" value="KKN58736.1"/>
    <property type="molecule type" value="Genomic_DNA"/>
</dbReference>
<evidence type="ECO:0000313" key="3">
    <source>
        <dbReference type="EMBL" id="KKN58736.1"/>
    </source>
</evidence>
<sequence length="171" mass="18903">MRESNTLSDYFQDPINRVSREEAMRHGNEKTEFETGAHRDTDEGKGKPSLISPVLIHRLGVLLSKGAKHYGADNWTKGMPFRRTLDSIVRHTFLELAGDTAEDHAAAIAFGAMCLMHFQEGIKSGSLPASLDDRNPGLKKILPSILTSPPSEPRIEIRACFACGRAGYEPR</sequence>
<dbReference type="AlphaFoldDB" id="A0A0F9UBU7"/>
<comment type="caution">
    <text evidence="3">The sequence shown here is derived from an EMBL/GenBank/DDBJ whole genome shotgun (WGS) entry which is preliminary data.</text>
</comment>
<organism evidence="3">
    <name type="scientific">marine sediment metagenome</name>
    <dbReference type="NCBI Taxonomy" id="412755"/>
    <lineage>
        <taxon>unclassified sequences</taxon>
        <taxon>metagenomes</taxon>
        <taxon>ecological metagenomes</taxon>
    </lineage>
</organism>
<feature type="region of interest" description="Disordered" evidence="1">
    <location>
        <begin position="21"/>
        <end position="49"/>
    </location>
</feature>
<name>A0A0F9UBU7_9ZZZZ</name>
<evidence type="ECO:0000256" key="1">
    <source>
        <dbReference type="SAM" id="MobiDB-lite"/>
    </source>
</evidence>
<dbReference type="InterPro" id="IPR044038">
    <property type="entry name" value="dATP/dGTP_diPOhydrolase_N"/>
</dbReference>
<proteinExistence type="predicted"/>